<dbReference type="SUPFAM" id="SSF52374">
    <property type="entry name" value="Nucleotidylyl transferase"/>
    <property type="match status" value="1"/>
</dbReference>
<dbReference type="SUPFAM" id="SSF55190">
    <property type="entry name" value="Arginyl-tRNA synthetase (ArgRS), N-terminal 'additional' domain"/>
    <property type="match status" value="1"/>
</dbReference>
<keyword evidence="4 9" id="KW-0547">Nucleotide-binding</keyword>
<dbReference type="Gene3D" id="1.10.730.10">
    <property type="entry name" value="Isoleucyl-tRNA Synthetase, Domain 1"/>
    <property type="match status" value="1"/>
</dbReference>
<evidence type="ECO:0000256" key="3">
    <source>
        <dbReference type="ARBA" id="ARBA00022598"/>
    </source>
</evidence>
<name>A0ABN0YS48_9BACL</name>
<evidence type="ECO:0000256" key="2">
    <source>
        <dbReference type="ARBA" id="ARBA00022490"/>
    </source>
</evidence>
<dbReference type="InterPro" id="IPR014729">
    <property type="entry name" value="Rossmann-like_a/b/a_fold"/>
</dbReference>
<keyword evidence="7 9" id="KW-0030">Aminoacyl-tRNA synthetase</keyword>
<dbReference type="PANTHER" id="PTHR11956">
    <property type="entry name" value="ARGINYL-TRNA SYNTHETASE"/>
    <property type="match status" value="1"/>
</dbReference>
<comment type="subunit">
    <text evidence="9">Monomer.</text>
</comment>
<dbReference type="PROSITE" id="PS00178">
    <property type="entry name" value="AA_TRNA_LIGASE_I"/>
    <property type="match status" value="1"/>
</dbReference>
<organism evidence="13 14">
    <name type="scientific">Paenibacillus motobuensis</name>
    <dbReference type="NCBI Taxonomy" id="295324"/>
    <lineage>
        <taxon>Bacteria</taxon>
        <taxon>Bacillati</taxon>
        <taxon>Bacillota</taxon>
        <taxon>Bacilli</taxon>
        <taxon>Bacillales</taxon>
        <taxon>Paenibacillaceae</taxon>
        <taxon>Paenibacillus</taxon>
    </lineage>
</organism>
<keyword evidence="5 9" id="KW-0067">ATP-binding</keyword>
<evidence type="ECO:0000313" key="14">
    <source>
        <dbReference type="Proteomes" id="UP001500340"/>
    </source>
</evidence>
<dbReference type="Gene3D" id="3.40.50.620">
    <property type="entry name" value="HUPs"/>
    <property type="match status" value="1"/>
</dbReference>
<dbReference type="CDD" id="cd00671">
    <property type="entry name" value="ArgRS_core"/>
    <property type="match status" value="1"/>
</dbReference>
<evidence type="ECO:0000259" key="11">
    <source>
        <dbReference type="SMART" id="SM00836"/>
    </source>
</evidence>
<dbReference type="EMBL" id="BAAACX010000020">
    <property type="protein sequence ID" value="GAA0407465.1"/>
    <property type="molecule type" value="Genomic_DNA"/>
</dbReference>
<evidence type="ECO:0000256" key="10">
    <source>
        <dbReference type="RuleBase" id="RU363038"/>
    </source>
</evidence>
<proteinExistence type="inferred from homology"/>
<dbReference type="RefSeq" id="WP_343864610.1">
    <property type="nucleotide sequence ID" value="NZ_BAAACX010000020.1"/>
</dbReference>
<keyword evidence="6 9" id="KW-0648">Protein biosynthesis</keyword>
<comment type="caution">
    <text evidence="13">The sequence shown here is derived from an EMBL/GenBank/DDBJ whole genome shotgun (WGS) entry which is preliminary data.</text>
</comment>
<dbReference type="InterPro" id="IPR009080">
    <property type="entry name" value="tRNAsynth_Ia_anticodon-bd"/>
</dbReference>
<dbReference type="Pfam" id="PF03485">
    <property type="entry name" value="Arg_tRNA_synt_N"/>
    <property type="match status" value="1"/>
</dbReference>
<dbReference type="InterPro" id="IPR008909">
    <property type="entry name" value="DALR_anticod-bd"/>
</dbReference>
<evidence type="ECO:0000256" key="7">
    <source>
        <dbReference type="ARBA" id="ARBA00023146"/>
    </source>
</evidence>
<evidence type="ECO:0000256" key="9">
    <source>
        <dbReference type="HAMAP-Rule" id="MF_00123"/>
    </source>
</evidence>
<evidence type="ECO:0000313" key="13">
    <source>
        <dbReference type="EMBL" id="GAA0407465.1"/>
    </source>
</evidence>
<dbReference type="PANTHER" id="PTHR11956:SF5">
    <property type="entry name" value="ARGININE--TRNA LIGASE, CYTOPLASMIC"/>
    <property type="match status" value="1"/>
</dbReference>
<comment type="similarity">
    <text evidence="1 9 10">Belongs to the class-I aminoacyl-tRNA synthetase family.</text>
</comment>
<dbReference type="SMART" id="SM01016">
    <property type="entry name" value="Arg_tRNA_synt_N"/>
    <property type="match status" value="1"/>
</dbReference>
<dbReference type="SUPFAM" id="SSF47323">
    <property type="entry name" value="Anticodon-binding domain of a subclass of class I aminoacyl-tRNA synthetases"/>
    <property type="match status" value="1"/>
</dbReference>
<comment type="catalytic activity">
    <reaction evidence="8 9">
        <text>tRNA(Arg) + L-arginine + ATP = L-arginyl-tRNA(Arg) + AMP + diphosphate</text>
        <dbReference type="Rhea" id="RHEA:20301"/>
        <dbReference type="Rhea" id="RHEA-COMP:9658"/>
        <dbReference type="Rhea" id="RHEA-COMP:9673"/>
        <dbReference type="ChEBI" id="CHEBI:30616"/>
        <dbReference type="ChEBI" id="CHEBI:32682"/>
        <dbReference type="ChEBI" id="CHEBI:33019"/>
        <dbReference type="ChEBI" id="CHEBI:78442"/>
        <dbReference type="ChEBI" id="CHEBI:78513"/>
        <dbReference type="ChEBI" id="CHEBI:456215"/>
        <dbReference type="EC" id="6.1.1.19"/>
    </reaction>
</comment>
<accession>A0ABN0YS48</accession>
<dbReference type="NCBIfam" id="TIGR00456">
    <property type="entry name" value="argS"/>
    <property type="match status" value="1"/>
</dbReference>
<dbReference type="InterPro" id="IPR005148">
    <property type="entry name" value="Arg-tRNA-synth_N"/>
</dbReference>
<feature type="domain" description="DALR anticodon binding" evidence="11">
    <location>
        <begin position="439"/>
        <end position="559"/>
    </location>
</feature>
<dbReference type="EC" id="6.1.1.19" evidence="9"/>
<dbReference type="HAMAP" id="MF_00123">
    <property type="entry name" value="Arg_tRNA_synth"/>
    <property type="match status" value="1"/>
</dbReference>
<evidence type="ECO:0000256" key="8">
    <source>
        <dbReference type="ARBA" id="ARBA00049339"/>
    </source>
</evidence>
<dbReference type="CDD" id="cd07956">
    <property type="entry name" value="Anticodon_Ia_Arg"/>
    <property type="match status" value="1"/>
</dbReference>
<keyword evidence="3 9" id="KW-0436">Ligase</keyword>
<dbReference type="Gene3D" id="3.30.1360.70">
    <property type="entry name" value="Arginyl tRNA synthetase N-terminal domain"/>
    <property type="match status" value="1"/>
</dbReference>
<comment type="subcellular location">
    <subcellularLocation>
        <location evidence="9">Cytoplasm</location>
    </subcellularLocation>
</comment>
<evidence type="ECO:0000256" key="6">
    <source>
        <dbReference type="ARBA" id="ARBA00022917"/>
    </source>
</evidence>
<feature type="domain" description="Arginyl tRNA synthetase N-terminal" evidence="12">
    <location>
        <begin position="11"/>
        <end position="97"/>
    </location>
</feature>
<dbReference type="SMART" id="SM00836">
    <property type="entry name" value="DALR_1"/>
    <property type="match status" value="1"/>
</dbReference>
<gene>
    <name evidence="13" type="primary">argS_2</name>
    <name evidence="9" type="synonym">argS</name>
    <name evidence="13" type="ORF">GCM10008933_42050</name>
</gene>
<evidence type="ECO:0000259" key="12">
    <source>
        <dbReference type="SMART" id="SM01016"/>
    </source>
</evidence>
<feature type="short sequence motif" description="'HIGH' region" evidence="9">
    <location>
        <begin position="134"/>
        <end position="144"/>
    </location>
</feature>
<evidence type="ECO:0000256" key="1">
    <source>
        <dbReference type="ARBA" id="ARBA00005594"/>
    </source>
</evidence>
<dbReference type="PRINTS" id="PR01038">
    <property type="entry name" value="TRNASYNTHARG"/>
</dbReference>
<keyword evidence="2 9" id="KW-0963">Cytoplasm</keyword>
<dbReference type="InterPro" id="IPR035684">
    <property type="entry name" value="ArgRS_core"/>
</dbReference>
<dbReference type="Proteomes" id="UP001500340">
    <property type="component" value="Unassembled WGS sequence"/>
</dbReference>
<dbReference type="Pfam" id="PF05746">
    <property type="entry name" value="DALR_1"/>
    <property type="match status" value="1"/>
</dbReference>
<sequence length="559" mass="62597">MTLNPLEQVNQNLKEAIFEAISAAGLAAGEDIPAVVLEVPKDKAHGDLATNAAMQLTRIAKRNPRQIAEAIIEHLDHDKAGIVKAEIAGPGFINFTLSKSYLFPIIEQVYRQGEDYGRTVKGAGQKVQMEFVSANPTGSLHLGHARGAAVGDALCNVLDFAGYKVTREYYINDAGNQVVNLCKSIEARYLQELGQDAEMPEDGYYGEDIKGFAKELVAEQGNALMSMSPEERTQFLRKYGLNKELDKIKRDLGRFRVSFDEWFSETSLYADGQVEAALNELRSKGMTYEQEGATWLKTTPYGDDKDRVLVKNDGTYTYLTPDIAYHRNKYDRGYDRMINIWGADHHGYIPRVKAAMQALGKDPEKLTVLIAQMVSLFQDGEKVKMSKRTGKAVTMVDLMDEVGVDAIRYFFTMRSMDSHLDFDMDLAISTSNENPVYYVQYAHARICSIFRQAEEQGIALPTPDSVNLNKLTSEHEYDLLRKIGELPEEIGIAADNFAPHRLVRYVYELAAQLHSYYRAERVITEDSEQTAARLALLGAVRTTLANVLRLIGVSAPERM</sequence>
<dbReference type="InterPro" id="IPR001412">
    <property type="entry name" value="aa-tRNA-synth_I_CS"/>
</dbReference>
<dbReference type="Pfam" id="PF00750">
    <property type="entry name" value="tRNA-synt_1d"/>
    <property type="match status" value="1"/>
</dbReference>
<reference evidence="13 14" key="1">
    <citation type="journal article" date="2019" name="Int. J. Syst. Evol. Microbiol.">
        <title>The Global Catalogue of Microorganisms (GCM) 10K type strain sequencing project: providing services to taxonomists for standard genome sequencing and annotation.</title>
        <authorList>
            <consortium name="The Broad Institute Genomics Platform"/>
            <consortium name="The Broad Institute Genome Sequencing Center for Infectious Disease"/>
            <person name="Wu L."/>
            <person name="Ma J."/>
        </authorList>
    </citation>
    <scope>NUCLEOTIDE SEQUENCE [LARGE SCALE GENOMIC DNA]</scope>
    <source>
        <strain evidence="13 14">JCM 12774</strain>
    </source>
</reference>
<dbReference type="InterPro" id="IPR001278">
    <property type="entry name" value="Arg-tRNA-ligase"/>
</dbReference>
<protein>
    <recommendedName>
        <fullName evidence="9">Arginine--tRNA ligase</fullName>
        <ecNumber evidence="9">6.1.1.19</ecNumber>
    </recommendedName>
    <alternativeName>
        <fullName evidence="9">Arginyl-tRNA synthetase</fullName>
        <shortName evidence="9">ArgRS</shortName>
    </alternativeName>
</protein>
<evidence type="ECO:0000256" key="5">
    <source>
        <dbReference type="ARBA" id="ARBA00022840"/>
    </source>
</evidence>
<keyword evidence="14" id="KW-1185">Reference proteome</keyword>
<dbReference type="InterPro" id="IPR036695">
    <property type="entry name" value="Arg-tRNA-synth_N_sf"/>
</dbReference>
<evidence type="ECO:0000256" key="4">
    <source>
        <dbReference type="ARBA" id="ARBA00022741"/>
    </source>
</evidence>
<dbReference type="GO" id="GO:0016874">
    <property type="term" value="F:ligase activity"/>
    <property type="evidence" value="ECO:0007669"/>
    <property type="project" value="UniProtKB-KW"/>
</dbReference>